<dbReference type="NCBIfam" id="TIGR02607">
    <property type="entry name" value="antidote_HigA"/>
    <property type="match status" value="1"/>
</dbReference>
<organism evidence="3 4">
    <name type="scientific">Calidithermus roseus</name>
    <dbReference type="NCBI Taxonomy" id="1644118"/>
    <lineage>
        <taxon>Bacteria</taxon>
        <taxon>Thermotogati</taxon>
        <taxon>Deinococcota</taxon>
        <taxon>Deinococci</taxon>
        <taxon>Thermales</taxon>
        <taxon>Thermaceae</taxon>
        <taxon>Calidithermus</taxon>
    </lineage>
</organism>
<evidence type="ECO:0000313" key="4">
    <source>
        <dbReference type="Proteomes" id="UP000265341"/>
    </source>
</evidence>
<dbReference type="InterPro" id="IPR010982">
    <property type="entry name" value="Lambda_DNA-bd_dom_sf"/>
</dbReference>
<dbReference type="Pfam" id="PF01381">
    <property type="entry name" value="HTH_3"/>
    <property type="match status" value="1"/>
</dbReference>
<dbReference type="CDD" id="cd00093">
    <property type="entry name" value="HTH_XRE"/>
    <property type="match status" value="1"/>
</dbReference>
<dbReference type="PROSITE" id="PS50943">
    <property type="entry name" value="HTH_CROC1"/>
    <property type="match status" value="1"/>
</dbReference>
<dbReference type="EMBL" id="QWLA01000007">
    <property type="protein sequence ID" value="RIH88849.1"/>
    <property type="molecule type" value="Genomic_DNA"/>
</dbReference>
<comment type="caution">
    <text evidence="3">The sequence shown here is derived from an EMBL/GenBank/DDBJ whole genome shotgun (WGS) entry which is preliminary data.</text>
</comment>
<dbReference type="InterPro" id="IPR013430">
    <property type="entry name" value="Toxin_antidote_HigA"/>
</dbReference>
<dbReference type="OrthoDB" id="9796786at2"/>
<feature type="domain" description="HTH cro/C1-type" evidence="2">
    <location>
        <begin position="17"/>
        <end position="72"/>
    </location>
</feature>
<proteinExistence type="predicted"/>
<keyword evidence="4" id="KW-1185">Reference proteome</keyword>
<dbReference type="InterPro" id="IPR001387">
    <property type="entry name" value="Cro/C1-type_HTH"/>
</dbReference>
<dbReference type="AlphaFoldDB" id="A0A399F0L8"/>
<gene>
    <name evidence="3" type="primary">ybaQ</name>
    <name evidence="3" type="ORF">Mrose_00682</name>
</gene>
<evidence type="ECO:0000256" key="1">
    <source>
        <dbReference type="ARBA" id="ARBA00023125"/>
    </source>
</evidence>
<reference evidence="3 4" key="1">
    <citation type="submission" date="2018-08" db="EMBL/GenBank/DDBJ databases">
        <title>Meiothermus roseus NBRC 110900 genome sequencing project.</title>
        <authorList>
            <person name="Da Costa M.S."/>
            <person name="Albuquerque L."/>
            <person name="Raposo P."/>
            <person name="Froufe H.J.C."/>
            <person name="Barroso C.S."/>
            <person name="Egas C."/>
        </authorList>
    </citation>
    <scope>NUCLEOTIDE SEQUENCE [LARGE SCALE GENOMIC DNA]</scope>
    <source>
        <strain evidence="3 4">NBRC 110900</strain>
    </source>
</reference>
<dbReference type="PANTHER" id="PTHR36924:SF1">
    <property type="entry name" value="ANTITOXIN HIGA-1"/>
    <property type="match status" value="1"/>
</dbReference>
<dbReference type="PANTHER" id="PTHR36924">
    <property type="entry name" value="ANTITOXIN HIGA-1"/>
    <property type="match status" value="1"/>
</dbReference>
<dbReference type="SMART" id="SM00530">
    <property type="entry name" value="HTH_XRE"/>
    <property type="match status" value="1"/>
</dbReference>
<dbReference type="RefSeq" id="WP_119276020.1">
    <property type="nucleotide sequence ID" value="NZ_QWLA01000007.1"/>
</dbReference>
<evidence type="ECO:0000313" key="3">
    <source>
        <dbReference type="EMBL" id="RIH88849.1"/>
    </source>
</evidence>
<protein>
    <submittedName>
        <fullName evidence="3">Putative HTH-type transcriptional regulator YbaQ</fullName>
    </submittedName>
</protein>
<dbReference type="Proteomes" id="UP000265341">
    <property type="component" value="Unassembled WGS sequence"/>
</dbReference>
<dbReference type="SUPFAM" id="SSF47413">
    <property type="entry name" value="lambda repressor-like DNA-binding domains"/>
    <property type="match status" value="1"/>
</dbReference>
<name>A0A399F0L8_9DEIN</name>
<accession>A0A399F0L8</accession>
<dbReference type="Gene3D" id="1.10.260.40">
    <property type="entry name" value="lambda repressor-like DNA-binding domains"/>
    <property type="match status" value="1"/>
</dbReference>
<dbReference type="GO" id="GO:0003677">
    <property type="term" value="F:DNA binding"/>
    <property type="evidence" value="ECO:0007669"/>
    <property type="project" value="UniProtKB-KW"/>
</dbReference>
<keyword evidence="1" id="KW-0238">DNA-binding</keyword>
<evidence type="ECO:0000259" key="2">
    <source>
        <dbReference type="PROSITE" id="PS50943"/>
    </source>
</evidence>
<sequence length="102" mass="11663">MARLPTHRPPTHPGEILREEFLKPLGMTQRELASRIGVSYPRVNELVQGKRGMTPDTALRLARLFGTTPEFWLQGQLHWDLYHAMHSRKAKAIEKIKPLAVA</sequence>